<accession>A2X3W5</accession>
<dbReference type="Gramene" id="BGIOSGA008038-TA">
    <property type="protein sequence ID" value="BGIOSGA008038-PA"/>
    <property type="gene ID" value="BGIOSGA008038"/>
</dbReference>
<keyword evidence="2" id="KW-1185">Reference proteome</keyword>
<organism evidence="1 2">
    <name type="scientific">Oryza sativa subsp. indica</name>
    <name type="common">Rice</name>
    <dbReference type="NCBI Taxonomy" id="39946"/>
    <lineage>
        <taxon>Eukaryota</taxon>
        <taxon>Viridiplantae</taxon>
        <taxon>Streptophyta</taxon>
        <taxon>Embryophyta</taxon>
        <taxon>Tracheophyta</taxon>
        <taxon>Spermatophyta</taxon>
        <taxon>Magnoliopsida</taxon>
        <taxon>Liliopsida</taxon>
        <taxon>Poales</taxon>
        <taxon>Poaceae</taxon>
        <taxon>BOP clade</taxon>
        <taxon>Oryzoideae</taxon>
        <taxon>Oryzeae</taxon>
        <taxon>Oryzinae</taxon>
        <taxon>Oryza</taxon>
        <taxon>Oryza sativa</taxon>
    </lineage>
</organism>
<gene>
    <name evidence="1" type="ORF">OsI_06900</name>
</gene>
<evidence type="ECO:0000313" key="1">
    <source>
        <dbReference type="EMBL" id="EAY85525.1"/>
    </source>
</evidence>
<protein>
    <submittedName>
        <fullName evidence="1">Uncharacterized protein</fullName>
    </submittedName>
</protein>
<reference evidence="1 2" key="1">
    <citation type="journal article" date="2005" name="PLoS Biol.">
        <title>The genomes of Oryza sativa: a history of duplications.</title>
        <authorList>
            <person name="Yu J."/>
            <person name="Wang J."/>
            <person name="Lin W."/>
            <person name="Li S."/>
            <person name="Li H."/>
            <person name="Zhou J."/>
            <person name="Ni P."/>
            <person name="Dong W."/>
            <person name="Hu S."/>
            <person name="Zeng C."/>
            <person name="Zhang J."/>
            <person name="Zhang Y."/>
            <person name="Li R."/>
            <person name="Xu Z."/>
            <person name="Li S."/>
            <person name="Li X."/>
            <person name="Zheng H."/>
            <person name="Cong L."/>
            <person name="Lin L."/>
            <person name="Yin J."/>
            <person name="Geng J."/>
            <person name="Li G."/>
            <person name="Shi J."/>
            <person name="Liu J."/>
            <person name="Lv H."/>
            <person name="Li J."/>
            <person name="Wang J."/>
            <person name="Deng Y."/>
            <person name="Ran L."/>
            <person name="Shi X."/>
            <person name="Wang X."/>
            <person name="Wu Q."/>
            <person name="Li C."/>
            <person name="Ren X."/>
            <person name="Wang J."/>
            <person name="Wang X."/>
            <person name="Li D."/>
            <person name="Liu D."/>
            <person name="Zhang X."/>
            <person name="Ji Z."/>
            <person name="Zhao W."/>
            <person name="Sun Y."/>
            <person name="Zhang Z."/>
            <person name="Bao J."/>
            <person name="Han Y."/>
            <person name="Dong L."/>
            <person name="Ji J."/>
            <person name="Chen P."/>
            <person name="Wu S."/>
            <person name="Liu J."/>
            <person name="Xiao Y."/>
            <person name="Bu D."/>
            <person name="Tan J."/>
            <person name="Yang L."/>
            <person name="Ye C."/>
            <person name="Zhang J."/>
            <person name="Xu J."/>
            <person name="Zhou Y."/>
            <person name="Yu Y."/>
            <person name="Zhang B."/>
            <person name="Zhuang S."/>
            <person name="Wei H."/>
            <person name="Liu B."/>
            <person name="Lei M."/>
            <person name="Yu H."/>
            <person name="Li Y."/>
            <person name="Xu H."/>
            <person name="Wei S."/>
            <person name="He X."/>
            <person name="Fang L."/>
            <person name="Zhang Z."/>
            <person name="Zhang Y."/>
            <person name="Huang X."/>
            <person name="Su Z."/>
            <person name="Tong W."/>
            <person name="Li J."/>
            <person name="Tong Z."/>
            <person name="Li S."/>
            <person name="Ye J."/>
            <person name="Wang L."/>
            <person name="Fang L."/>
            <person name="Lei T."/>
            <person name="Chen C."/>
            <person name="Chen H."/>
            <person name="Xu Z."/>
            <person name="Li H."/>
            <person name="Huang H."/>
            <person name="Zhang F."/>
            <person name="Xu H."/>
            <person name="Li N."/>
            <person name="Zhao C."/>
            <person name="Li S."/>
            <person name="Dong L."/>
            <person name="Huang Y."/>
            <person name="Li L."/>
            <person name="Xi Y."/>
            <person name="Qi Q."/>
            <person name="Li W."/>
            <person name="Zhang B."/>
            <person name="Hu W."/>
            <person name="Zhang Y."/>
            <person name="Tian X."/>
            <person name="Jiao Y."/>
            <person name="Liang X."/>
            <person name="Jin J."/>
            <person name="Gao L."/>
            <person name="Zheng W."/>
            <person name="Hao B."/>
            <person name="Liu S."/>
            <person name="Wang W."/>
            <person name="Yuan L."/>
            <person name="Cao M."/>
            <person name="McDermott J."/>
            <person name="Samudrala R."/>
            <person name="Wang J."/>
            <person name="Wong G.K."/>
            <person name="Yang H."/>
        </authorList>
    </citation>
    <scope>NUCLEOTIDE SEQUENCE [LARGE SCALE GENOMIC DNA]</scope>
    <source>
        <strain evidence="2">cv. 93-11</strain>
    </source>
</reference>
<sequence length="93" mass="10135">MQCPERGGGEMQRREAIPDHAIVVAPVQYSNLATAIITRWYAHPSAMAWSAAPAFEHDGGDDKRRRKKRAMVAREGPAMVTVAPYTGVNEGDG</sequence>
<evidence type="ECO:0000313" key="2">
    <source>
        <dbReference type="Proteomes" id="UP000007015"/>
    </source>
</evidence>
<dbReference type="Proteomes" id="UP000007015">
    <property type="component" value="Chromosome 2"/>
</dbReference>
<dbReference type="EMBL" id="CM000127">
    <property type="protein sequence ID" value="EAY85525.1"/>
    <property type="molecule type" value="Genomic_DNA"/>
</dbReference>
<dbReference type="HOGENOM" id="CLU_2403523_0_0_1"/>
<proteinExistence type="predicted"/>
<dbReference type="AlphaFoldDB" id="A2X3W5"/>
<name>A2X3W5_ORYSI</name>